<gene>
    <name evidence="2" type="ORF">HPP92_004244</name>
</gene>
<dbReference type="AlphaFoldDB" id="A0A835VJQ9"/>
<protein>
    <submittedName>
        <fullName evidence="2">Uncharacterized protein</fullName>
    </submittedName>
</protein>
<keyword evidence="1" id="KW-1133">Transmembrane helix</keyword>
<reference evidence="2 3" key="1">
    <citation type="journal article" date="2020" name="Nat. Food">
        <title>A phased Vanilla planifolia genome enables genetic improvement of flavour and production.</title>
        <authorList>
            <person name="Hasing T."/>
            <person name="Tang H."/>
            <person name="Brym M."/>
            <person name="Khazi F."/>
            <person name="Huang T."/>
            <person name="Chambers A.H."/>
        </authorList>
    </citation>
    <scope>NUCLEOTIDE SEQUENCE [LARGE SCALE GENOMIC DNA]</scope>
    <source>
        <tissue evidence="2">Leaf</tissue>
    </source>
</reference>
<evidence type="ECO:0000313" key="2">
    <source>
        <dbReference type="EMBL" id="KAG0499553.1"/>
    </source>
</evidence>
<keyword evidence="3" id="KW-1185">Reference proteome</keyword>
<organism evidence="2 3">
    <name type="scientific">Vanilla planifolia</name>
    <name type="common">Vanilla</name>
    <dbReference type="NCBI Taxonomy" id="51239"/>
    <lineage>
        <taxon>Eukaryota</taxon>
        <taxon>Viridiplantae</taxon>
        <taxon>Streptophyta</taxon>
        <taxon>Embryophyta</taxon>
        <taxon>Tracheophyta</taxon>
        <taxon>Spermatophyta</taxon>
        <taxon>Magnoliopsida</taxon>
        <taxon>Liliopsida</taxon>
        <taxon>Asparagales</taxon>
        <taxon>Orchidaceae</taxon>
        <taxon>Vanilloideae</taxon>
        <taxon>Vanilleae</taxon>
        <taxon>Vanilla</taxon>
    </lineage>
</organism>
<evidence type="ECO:0000313" key="3">
    <source>
        <dbReference type="Proteomes" id="UP000636800"/>
    </source>
</evidence>
<proteinExistence type="predicted"/>
<evidence type="ECO:0000256" key="1">
    <source>
        <dbReference type="SAM" id="Phobius"/>
    </source>
</evidence>
<sequence length="64" mass="7061">MAGRKGDGIYGISATPFLVLAQLFAVAAITLMLVWILHFEGGLSLKSKDLTRLLNFKCHDKQIE</sequence>
<comment type="caution">
    <text evidence="2">The sequence shown here is derived from an EMBL/GenBank/DDBJ whole genome shotgun (WGS) entry which is preliminary data.</text>
</comment>
<dbReference type="Gene3D" id="1.20.120.1770">
    <property type="match status" value="1"/>
</dbReference>
<name>A0A835VJQ9_VANPL</name>
<feature type="transmembrane region" description="Helical" evidence="1">
    <location>
        <begin position="12"/>
        <end position="37"/>
    </location>
</feature>
<accession>A0A835VJQ9</accession>
<dbReference type="Proteomes" id="UP000636800">
    <property type="component" value="Chromosome 1"/>
</dbReference>
<dbReference type="EMBL" id="JADCNL010000001">
    <property type="protein sequence ID" value="KAG0499553.1"/>
    <property type="molecule type" value="Genomic_DNA"/>
</dbReference>
<keyword evidence="1" id="KW-0472">Membrane</keyword>
<keyword evidence="1" id="KW-0812">Transmembrane</keyword>